<dbReference type="STRING" id="1859457.BET10_14695"/>
<dbReference type="InterPro" id="IPR033900">
    <property type="entry name" value="Gram_neg_porin_domain"/>
</dbReference>
<dbReference type="Gene3D" id="2.40.160.10">
    <property type="entry name" value="Porin"/>
    <property type="match status" value="1"/>
</dbReference>
<evidence type="ECO:0000256" key="10">
    <source>
        <dbReference type="ARBA" id="ARBA00023237"/>
    </source>
</evidence>
<evidence type="ECO:0000259" key="11">
    <source>
        <dbReference type="Pfam" id="PF13609"/>
    </source>
</evidence>
<dbReference type="InterPro" id="IPR050298">
    <property type="entry name" value="Gram-neg_bact_OMP"/>
</dbReference>
<comment type="subunit">
    <text evidence="2">Homotrimer.</text>
</comment>
<accession>A0A1S1MTQ9</accession>
<protein>
    <submittedName>
        <fullName evidence="12">Porin</fullName>
    </submittedName>
</protein>
<keyword evidence="6" id="KW-0732">Signal</keyword>
<keyword evidence="7" id="KW-0406">Ion transport</keyword>
<evidence type="ECO:0000256" key="6">
    <source>
        <dbReference type="ARBA" id="ARBA00022729"/>
    </source>
</evidence>
<comment type="subcellular location">
    <subcellularLocation>
        <location evidence="1">Cell outer membrane</location>
        <topology evidence="1">Multi-pass membrane protein</topology>
    </subcellularLocation>
</comment>
<evidence type="ECO:0000256" key="2">
    <source>
        <dbReference type="ARBA" id="ARBA00011233"/>
    </source>
</evidence>
<evidence type="ECO:0000313" key="12">
    <source>
        <dbReference type="EMBL" id="OHU90024.1"/>
    </source>
</evidence>
<keyword evidence="10" id="KW-0998">Cell outer membrane</keyword>
<dbReference type="GO" id="GO:0046930">
    <property type="term" value="C:pore complex"/>
    <property type="evidence" value="ECO:0007669"/>
    <property type="project" value="UniProtKB-KW"/>
</dbReference>
<dbReference type="EMBL" id="MKJU01000027">
    <property type="protein sequence ID" value="OHU90024.1"/>
    <property type="molecule type" value="Genomic_DNA"/>
</dbReference>
<evidence type="ECO:0000256" key="4">
    <source>
        <dbReference type="ARBA" id="ARBA00022452"/>
    </source>
</evidence>
<dbReference type="PANTHER" id="PTHR34501">
    <property type="entry name" value="PROTEIN YDDL-RELATED"/>
    <property type="match status" value="1"/>
</dbReference>
<evidence type="ECO:0000313" key="13">
    <source>
        <dbReference type="Proteomes" id="UP000179786"/>
    </source>
</evidence>
<reference evidence="12 13" key="1">
    <citation type="submission" date="2016-09" db="EMBL/GenBank/DDBJ databases">
        <title>Pseudoalteromonas amylolytica sp. nov., isolated from the surface seawater.</title>
        <authorList>
            <person name="Wu Y.-H."/>
            <person name="Cheng H."/>
            <person name="Jin X.-B."/>
            <person name="Wang C.-S."/>
            <person name="Xu X.-W."/>
        </authorList>
    </citation>
    <scope>NUCLEOTIDE SEQUENCE [LARGE SCALE GENOMIC DNA]</scope>
    <source>
        <strain evidence="12 13">JW1</strain>
    </source>
</reference>
<dbReference type="GO" id="GO:0009279">
    <property type="term" value="C:cell outer membrane"/>
    <property type="evidence" value="ECO:0007669"/>
    <property type="project" value="UniProtKB-SubCell"/>
</dbReference>
<keyword evidence="5" id="KW-0812">Transmembrane</keyword>
<comment type="caution">
    <text evidence="12">The sequence shown here is derived from an EMBL/GenBank/DDBJ whole genome shotgun (WGS) entry which is preliminary data.</text>
</comment>
<keyword evidence="9" id="KW-0472">Membrane</keyword>
<keyword evidence="8" id="KW-0626">Porin</keyword>
<dbReference type="GO" id="GO:0015288">
    <property type="term" value="F:porin activity"/>
    <property type="evidence" value="ECO:0007669"/>
    <property type="project" value="UniProtKB-KW"/>
</dbReference>
<name>A0A1S1MTQ9_9GAMM</name>
<dbReference type="PANTHER" id="PTHR34501:SF9">
    <property type="entry name" value="MAJOR OUTER MEMBRANE PROTEIN P.IA"/>
    <property type="match status" value="1"/>
</dbReference>
<evidence type="ECO:0000256" key="1">
    <source>
        <dbReference type="ARBA" id="ARBA00004571"/>
    </source>
</evidence>
<keyword evidence="13" id="KW-1185">Reference proteome</keyword>
<organism evidence="12 13">
    <name type="scientific">Pseudoalteromonas amylolytica</name>
    <dbReference type="NCBI Taxonomy" id="1859457"/>
    <lineage>
        <taxon>Bacteria</taxon>
        <taxon>Pseudomonadati</taxon>
        <taxon>Pseudomonadota</taxon>
        <taxon>Gammaproteobacteria</taxon>
        <taxon>Alteromonadales</taxon>
        <taxon>Pseudoalteromonadaceae</taxon>
        <taxon>Pseudoalteromonas</taxon>
    </lineage>
</organism>
<dbReference type="SUPFAM" id="SSF56935">
    <property type="entry name" value="Porins"/>
    <property type="match status" value="1"/>
</dbReference>
<feature type="domain" description="Porin" evidence="11">
    <location>
        <begin position="76"/>
        <end position="374"/>
    </location>
</feature>
<evidence type="ECO:0000256" key="5">
    <source>
        <dbReference type="ARBA" id="ARBA00022692"/>
    </source>
</evidence>
<proteinExistence type="predicted"/>
<dbReference type="Pfam" id="PF13609">
    <property type="entry name" value="Porin_4"/>
    <property type="match status" value="1"/>
</dbReference>
<keyword evidence="4" id="KW-1134">Transmembrane beta strand</keyword>
<dbReference type="GO" id="GO:0006811">
    <property type="term" value="P:monoatomic ion transport"/>
    <property type="evidence" value="ECO:0007669"/>
    <property type="project" value="UniProtKB-KW"/>
</dbReference>
<evidence type="ECO:0000256" key="7">
    <source>
        <dbReference type="ARBA" id="ARBA00023065"/>
    </source>
</evidence>
<keyword evidence="3" id="KW-0813">Transport</keyword>
<dbReference type="Proteomes" id="UP000179786">
    <property type="component" value="Unassembled WGS sequence"/>
</dbReference>
<evidence type="ECO:0000256" key="8">
    <source>
        <dbReference type="ARBA" id="ARBA00023114"/>
    </source>
</evidence>
<dbReference type="AlphaFoldDB" id="A0A1S1MTQ9"/>
<sequence length="381" mass="43793">MRSILSYPLPKIMMIYLMFCPPLLAAERTVTWADIQALEAQLKELKARFLKQNPNVLDIKSPKPSVSASTQKNHSQVDVYATIRPTFGIIDEQSYSYWDVRDALSHAGIKAATEFATGWSAQLHGEWSIDLANQGNFGKSRRVYTAISTPFGRFGIGKQRPPQYLFIAEYVDIFNHASSPFAYDPQSIFFVDNLISYRLDSDPFTFIAVGQYAGDTDDNQTDLFNVGVSYDVNGLHAALTYQQNDVHVEKVYLGENRVWATSLAYQFNPRLYGAISYQAKDYRRVAVSETRKGHTIDFSMAYQLATDYKLKTGFFEFNDGYHFDDTSNQSFDGFNITLEWLPTPPLRVHLEYLNKSYFYRSDIESFSVGLRYDFKRHWQFN</sequence>
<dbReference type="RefSeq" id="WP_070985993.1">
    <property type="nucleotide sequence ID" value="NZ_MKJU01000027.1"/>
</dbReference>
<dbReference type="InterPro" id="IPR023614">
    <property type="entry name" value="Porin_dom_sf"/>
</dbReference>
<evidence type="ECO:0000256" key="3">
    <source>
        <dbReference type="ARBA" id="ARBA00022448"/>
    </source>
</evidence>
<gene>
    <name evidence="12" type="ORF">BET10_14695</name>
</gene>
<evidence type="ECO:0000256" key="9">
    <source>
        <dbReference type="ARBA" id="ARBA00023136"/>
    </source>
</evidence>